<evidence type="ECO:0000313" key="2">
    <source>
        <dbReference type="EMBL" id="KAF0902591.1"/>
    </source>
</evidence>
<dbReference type="EMBL" id="SPHZ02000008">
    <property type="protein sequence ID" value="KAF0902591.1"/>
    <property type="molecule type" value="Genomic_DNA"/>
</dbReference>
<evidence type="ECO:0000313" key="3">
    <source>
        <dbReference type="Proteomes" id="UP000479710"/>
    </source>
</evidence>
<feature type="region of interest" description="Disordered" evidence="1">
    <location>
        <begin position="82"/>
        <end position="146"/>
    </location>
</feature>
<dbReference type="AlphaFoldDB" id="A0A6G1CRA2"/>
<evidence type="ECO:0000256" key="1">
    <source>
        <dbReference type="SAM" id="MobiDB-lite"/>
    </source>
</evidence>
<dbReference type="Proteomes" id="UP000479710">
    <property type="component" value="Unassembled WGS sequence"/>
</dbReference>
<keyword evidence="3" id="KW-1185">Reference proteome</keyword>
<accession>A0A6G1CRA2</accession>
<gene>
    <name evidence="2" type="ORF">E2562_018085</name>
</gene>
<feature type="compositionally biased region" description="Low complexity" evidence="1">
    <location>
        <begin position="136"/>
        <end position="146"/>
    </location>
</feature>
<reference evidence="2 3" key="1">
    <citation type="submission" date="2019-11" db="EMBL/GenBank/DDBJ databases">
        <title>Whole genome sequence of Oryza granulata.</title>
        <authorList>
            <person name="Li W."/>
        </authorList>
    </citation>
    <scope>NUCLEOTIDE SEQUENCE [LARGE SCALE GENOMIC DNA]</scope>
    <source>
        <strain evidence="3">cv. Menghai</strain>
        <tissue evidence="2">Leaf</tissue>
    </source>
</reference>
<sequence>MAHSGSRKMELEELGSAVGDRMRHLEEDAEIRPCRDATRSLANAHCTLLGSRQVLLWRGTGETGSTGHRWRRERGRRRWRLLAPPRSGTPDPTAWCSGAATSGHLELMEGAEPPPALGTGRELRPRRSGRRGGRNGLRQGRNNGRD</sequence>
<organism evidence="2 3">
    <name type="scientific">Oryza meyeriana var. granulata</name>
    <dbReference type="NCBI Taxonomy" id="110450"/>
    <lineage>
        <taxon>Eukaryota</taxon>
        <taxon>Viridiplantae</taxon>
        <taxon>Streptophyta</taxon>
        <taxon>Embryophyta</taxon>
        <taxon>Tracheophyta</taxon>
        <taxon>Spermatophyta</taxon>
        <taxon>Magnoliopsida</taxon>
        <taxon>Liliopsida</taxon>
        <taxon>Poales</taxon>
        <taxon>Poaceae</taxon>
        <taxon>BOP clade</taxon>
        <taxon>Oryzoideae</taxon>
        <taxon>Oryzeae</taxon>
        <taxon>Oryzinae</taxon>
        <taxon>Oryza</taxon>
        <taxon>Oryza meyeriana</taxon>
    </lineage>
</organism>
<protein>
    <submittedName>
        <fullName evidence="2">Uncharacterized protein</fullName>
    </submittedName>
</protein>
<feature type="compositionally biased region" description="Basic residues" evidence="1">
    <location>
        <begin position="124"/>
        <end position="133"/>
    </location>
</feature>
<name>A0A6G1CRA2_9ORYZ</name>
<comment type="caution">
    <text evidence="2">The sequence shown here is derived from an EMBL/GenBank/DDBJ whole genome shotgun (WGS) entry which is preliminary data.</text>
</comment>
<proteinExistence type="predicted"/>